<protein>
    <submittedName>
        <fullName evidence="1">DUF29 domain-containing protein</fullName>
    </submittedName>
</protein>
<gene>
    <name evidence="1" type="ORF">NJ959_24645</name>
</gene>
<name>A0AAE3GVU8_9CYAN</name>
<dbReference type="Proteomes" id="UP001204953">
    <property type="component" value="Unassembled WGS sequence"/>
</dbReference>
<evidence type="ECO:0000313" key="2">
    <source>
        <dbReference type="Proteomes" id="UP001204953"/>
    </source>
</evidence>
<evidence type="ECO:0000313" key="1">
    <source>
        <dbReference type="EMBL" id="MCP2731621.1"/>
    </source>
</evidence>
<comment type="caution">
    <text evidence="1">The sequence shown here is derived from an EMBL/GenBank/DDBJ whole genome shotgun (WGS) entry which is preliminary data.</text>
</comment>
<dbReference type="EMBL" id="JAMZMM010000363">
    <property type="protein sequence ID" value="MCP2731621.1"/>
    <property type="molecule type" value="Genomic_DNA"/>
</dbReference>
<dbReference type="InterPro" id="IPR002636">
    <property type="entry name" value="DUF29"/>
</dbReference>
<dbReference type="AlphaFoldDB" id="A0AAE3GVU8"/>
<dbReference type="PANTHER" id="PTHR34235">
    <property type="entry name" value="SLR1203 PROTEIN-RELATED"/>
    <property type="match status" value="1"/>
</dbReference>
<keyword evidence="2" id="KW-1185">Reference proteome</keyword>
<proteinExistence type="predicted"/>
<accession>A0AAE3GVU8</accession>
<dbReference type="PANTHER" id="PTHR34235:SF3">
    <property type="entry name" value="SLR1203 PROTEIN"/>
    <property type="match status" value="1"/>
</dbReference>
<dbReference type="Pfam" id="PF01724">
    <property type="entry name" value="DUF29"/>
    <property type="match status" value="1"/>
</dbReference>
<reference evidence="1" key="1">
    <citation type="submission" date="2022-06" db="EMBL/GenBank/DDBJ databases">
        <title>New cyanobacteria of genus Symplocastrum in benthos of Lake Baikal.</title>
        <authorList>
            <person name="Sorokovikova E."/>
            <person name="Tikhonova I."/>
            <person name="Krasnopeev A."/>
            <person name="Evseev P."/>
            <person name="Gladkikh A."/>
            <person name="Belykh O."/>
        </authorList>
    </citation>
    <scope>NUCLEOTIDE SEQUENCE</scope>
    <source>
        <strain evidence="1">BBK-W-15</strain>
    </source>
</reference>
<sequence>MKDRSNRTKEKSASPLLSCYEQDYYLWLEQTARQIDEARWDELDISNLVEEIKDMGRSERRSIESNLTVVFLHLLKYKYQPTHRSNSWLSSIIEHRIRIRKQLKESPSLKPYLEQVFDECYADALRFAIVETGLPLNTFPPASPFTYEEVINLDYLPNDENHNTI</sequence>
<organism evidence="1 2">
    <name type="scientific">Limnofasciculus baicalensis BBK-W-15</name>
    <dbReference type="NCBI Taxonomy" id="2699891"/>
    <lineage>
        <taxon>Bacteria</taxon>
        <taxon>Bacillati</taxon>
        <taxon>Cyanobacteriota</taxon>
        <taxon>Cyanophyceae</taxon>
        <taxon>Coleofasciculales</taxon>
        <taxon>Coleofasciculaceae</taxon>
        <taxon>Limnofasciculus</taxon>
        <taxon>Limnofasciculus baicalensis</taxon>
    </lineage>
</organism>
<dbReference type="Gene3D" id="1.20.1220.20">
    <property type="entry name" value="Uncharcterised protein PF01724"/>
    <property type="match status" value="1"/>
</dbReference>
<dbReference type="RefSeq" id="WP_254014356.1">
    <property type="nucleotide sequence ID" value="NZ_JAMZMM010000363.1"/>
</dbReference>